<dbReference type="AlphaFoldDB" id="A0A917GIE1"/>
<gene>
    <name evidence="1" type="ORF">GCM10010976_17910</name>
</gene>
<protein>
    <submittedName>
        <fullName evidence="1">Uncharacterized protein</fullName>
    </submittedName>
</protein>
<evidence type="ECO:0000313" key="2">
    <source>
        <dbReference type="Proteomes" id="UP000625976"/>
    </source>
</evidence>
<organism evidence="1 2">
    <name type="scientific">Bizionia arctica</name>
    <dbReference type="NCBI Taxonomy" id="1495645"/>
    <lineage>
        <taxon>Bacteria</taxon>
        <taxon>Pseudomonadati</taxon>
        <taxon>Bacteroidota</taxon>
        <taxon>Flavobacteriia</taxon>
        <taxon>Flavobacteriales</taxon>
        <taxon>Flavobacteriaceae</taxon>
        <taxon>Bizionia</taxon>
    </lineage>
</organism>
<keyword evidence="2" id="KW-1185">Reference proteome</keyword>
<dbReference type="EMBL" id="BMFQ01000002">
    <property type="protein sequence ID" value="GGG46896.1"/>
    <property type="molecule type" value="Genomic_DNA"/>
</dbReference>
<proteinExistence type="predicted"/>
<reference evidence="1" key="2">
    <citation type="submission" date="2020-09" db="EMBL/GenBank/DDBJ databases">
        <authorList>
            <person name="Sun Q."/>
            <person name="Zhou Y."/>
        </authorList>
    </citation>
    <scope>NUCLEOTIDE SEQUENCE</scope>
    <source>
        <strain evidence="1">CGMCC 1.12751</strain>
    </source>
</reference>
<dbReference type="Proteomes" id="UP000625976">
    <property type="component" value="Unassembled WGS sequence"/>
</dbReference>
<accession>A0A917GIE1</accession>
<comment type="caution">
    <text evidence="1">The sequence shown here is derived from an EMBL/GenBank/DDBJ whole genome shotgun (WGS) entry which is preliminary data.</text>
</comment>
<name>A0A917GIE1_9FLAO</name>
<evidence type="ECO:0000313" key="1">
    <source>
        <dbReference type="EMBL" id="GGG46896.1"/>
    </source>
</evidence>
<reference evidence="1" key="1">
    <citation type="journal article" date="2014" name="Int. J. Syst. Evol. Microbiol.">
        <title>Complete genome sequence of Corynebacterium casei LMG S-19264T (=DSM 44701T), isolated from a smear-ripened cheese.</title>
        <authorList>
            <consortium name="US DOE Joint Genome Institute (JGI-PGF)"/>
            <person name="Walter F."/>
            <person name="Albersmeier A."/>
            <person name="Kalinowski J."/>
            <person name="Ruckert C."/>
        </authorList>
    </citation>
    <scope>NUCLEOTIDE SEQUENCE</scope>
    <source>
        <strain evidence="1">CGMCC 1.12751</strain>
    </source>
</reference>
<sequence length="156" mass="18409">MLNVYDLKKTMIKQIIILIVLLQISTLSYGQKNNKIMKIETIELFQKNIKYPYKASEKRKMTILNNMNKLEKGMTMEQVIELMTLPDDVNLTYNFKKAKSDNVTGFSLVYILRRNIESGSVLEKNEKLLGIHFDNYEKIIWSYSIDIEEFRAIEKE</sequence>